<dbReference type="PANTHER" id="PTHR46481">
    <property type="entry name" value="ZINC FINGER BED DOMAIN-CONTAINING PROTEIN 4"/>
    <property type="match status" value="1"/>
</dbReference>
<evidence type="ECO:0000256" key="5">
    <source>
        <dbReference type="ARBA" id="ARBA00023015"/>
    </source>
</evidence>
<evidence type="ECO:0000256" key="4">
    <source>
        <dbReference type="ARBA" id="ARBA00022833"/>
    </source>
</evidence>
<dbReference type="GO" id="GO:0003677">
    <property type="term" value="F:DNA binding"/>
    <property type="evidence" value="ECO:0007669"/>
    <property type="project" value="InterPro"/>
</dbReference>
<reference evidence="11 12" key="1">
    <citation type="submission" date="2017-11" db="EMBL/GenBank/DDBJ databases">
        <title>De novo assembly and phasing of dikaryotic genomes from two isolates of Puccinia coronata f. sp. avenae, the causal agent of oat crown rust.</title>
        <authorList>
            <person name="Miller M.E."/>
            <person name="Zhang Y."/>
            <person name="Omidvar V."/>
            <person name="Sperschneider J."/>
            <person name="Schwessinger B."/>
            <person name="Raley C."/>
            <person name="Palmer J.M."/>
            <person name="Garnica D."/>
            <person name="Upadhyaya N."/>
            <person name="Rathjen J."/>
            <person name="Taylor J.M."/>
            <person name="Park R.F."/>
            <person name="Dodds P.N."/>
            <person name="Hirsch C.D."/>
            <person name="Kianian S.F."/>
            <person name="Figueroa M."/>
        </authorList>
    </citation>
    <scope>NUCLEOTIDE SEQUENCE [LARGE SCALE GENOMIC DNA]</scope>
    <source>
        <strain evidence="11">12SD80</strain>
    </source>
</reference>
<keyword evidence="4" id="KW-0862">Zinc</keyword>
<feature type="domain" description="BED-type" evidence="10">
    <location>
        <begin position="30"/>
        <end position="90"/>
    </location>
</feature>
<keyword evidence="5" id="KW-0805">Transcription regulation</keyword>
<evidence type="ECO:0000313" key="11">
    <source>
        <dbReference type="EMBL" id="PLW33375.1"/>
    </source>
</evidence>
<dbReference type="GO" id="GO:0005634">
    <property type="term" value="C:nucleus"/>
    <property type="evidence" value="ECO:0007669"/>
    <property type="project" value="UniProtKB-SubCell"/>
</dbReference>
<accession>A0A2N5U6M0</accession>
<comment type="caution">
    <text evidence="11">The sequence shown here is derived from an EMBL/GenBank/DDBJ whole genome shotgun (WGS) entry which is preliminary data.</text>
</comment>
<dbReference type="EMBL" id="PGCI01000221">
    <property type="protein sequence ID" value="PLW33375.1"/>
    <property type="molecule type" value="Genomic_DNA"/>
</dbReference>
<keyword evidence="2" id="KW-0479">Metal-binding</keyword>
<keyword evidence="6" id="KW-0804">Transcription</keyword>
<protein>
    <recommendedName>
        <fullName evidence="10">BED-type domain-containing protein</fullName>
    </recommendedName>
</protein>
<sequence length="426" mass="48226">MGRNKDAETIKQTQPDVSSTQEEQPAKKCKTTSDIWTYFTKTVISPKDGKPKDVKATCKYFKAVLEGKSINGTNHLWRHLNQCASYITKNKQSLLKLVANKGGSQAASWVFCRQTSRKILITMIIAHKHPFTFVEQPLFKAFVGSLQPRFKLFSRATIKNNIMKLFYTMKGKLLADIAKFNCVALTTNLWTSSNQSPYMVVSCHYVFDDWTLQQRLISFKELPSPHTGLAIAEQLISTIVEWKIINKVTFITVDNASSNDVAVTCLASVLESCSTRTPDMNAKYFHVCCLAHIINLIVKDGLGTLSPAISKIRDSVCYTKSLSSRKQLFREAIDEANLKDQALPSVDVPTRWNSTFLMLKLAIPYRNAFKNLALNNANFTLNLTAKEWDEILMMKDFLEIFHKGAERFTSIFPFHDQTADNFSSIL</sequence>
<evidence type="ECO:0000256" key="9">
    <source>
        <dbReference type="SAM" id="MobiDB-lite"/>
    </source>
</evidence>
<evidence type="ECO:0000256" key="3">
    <source>
        <dbReference type="ARBA" id="ARBA00022771"/>
    </source>
</evidence>
<evidence type="ECO:0000256" key="6">
    <source>
        <dbReference type="ARBA" id="ARBA00023163"/>
    </source>
</evidence>
<keyword evidence="3 8" id="KW-0863">Zinc-finger</keyword>
<evidence type="ECO:0000259" key="10">
    <source>
        <dbReference type="PROSITE" id="PS50808"/>
    </source>
</evidence>
<dbReference type="InterPro" id="IPR003656">
    <property type="entry name" value="Znf_BED"/>
</dbReference>
<comment type="subcellular location">
    <subcellularLocation>
        <location evidence="1">Nucleus</location>
    </subcellularLocation>
</comment>
<evidence type="ECO:0000256" key="2">
    <source>
        <dbReference type="ARBA" id="ARBA00022723"/>
    </source>
</evidence>
<evidence type="ECO:0000313" key="12">
    <source>
        <dbReference type="Proteomes" id="UP000235392"/>
    </source>
</evidence>
<dbReference type="Proteomes" id="UP000235392">
    <property type="component" value="Unassembled WGS sequence"/>
</dbReference>
<dbReference type="GO" id="GO:0008270">
    <property type="term" value="F:zinc ion binding"/>
    <property type="evidence" value="ECO:0007669"/>
    <property type="project" value="UniProtKB-KW"/>
</dbReference>
<dbReference type="InterPro" id="IPR052035">
    <property type="entry name" value="ZnF_BED_domain_contain"/>
</dbReference>
<evidence type="ECO:0000256" key="8">
    <source>
        <dbReference type="PROSITE-ProRule" id="PRU00027"/>
    </source>
</evidence>
<dbReference type="SUPFAM" id="SSF53098">
    <property type="entry name" value="Ribonuclease H-like"/>
    <property type="match status" value="1"/>
</dbReference>
<organism evidence="11 12">
    <name type="scientific">Puccinia coronata f. sp. avenae</name>
    <dbReference type="NCBI Taxonomy" id="200324"/>
    <lineage>
        <taxon>Eukaryota</taxon>
        <taxon>Fungi</taxon>
        <taxon>Dikarya</taxon>
        <taxon>Basidiomycota</taxon>
        <taxon>Pucciniomycotina</taxon>
        <taxon>Pucciniomycetes</taxon>
        <taxon>Pucciniales</taxon>
        <taxon>Pucciniaceae</taxon>
        <taxon>Puccinia</taxon>
    </lineage>
</organism>
<gene>
    <name evidence="11" type="ORF">PCASD_13021</name>
</gene>
<dbReference type="AlphaFoldDB" id="A0A2N5U6M0"/>
<evidence type="ECO:0000256" key="1">
    <source>
        <dbReference type="ARBA" id="ARBA00004123"/>
    </source>
</evidence>
<feature type="region of interest" description="Disordered" evidence="9">
    <location>
        <begin position="1"/>
        <end position="26"/>
    </location>
</feature>
<dbReference type="InterPro" id="IPR012337">
    <property type="entry name" value="RNaseH-like_sf"/>
</dbReference>
<dbReference type="SMART" id="SM00614">
    <property type="entry name" value="ZnF_BED"/>
    <property type="match status" value="1"/>
</dbReference>
<evidence type="ECO:0000256" key="7">
    <source>
        <dbReference type="ARBA" id="ARBA00023242"/>
    </source>
</evidence>
<name>A0A2N5U6M0_9BASI</name>
<dbReference type="PROSITE" id="PS50808">
    <property type="entry name" value="ZF_BED"/>
    <property type="match status" value="1"/>
</dbReference>
<keyword evidence="7" id="KW-0539">Nucleus</keyword>
<feature type="compositionally biased region" description="Polar residues" evidence="9">
    <location>
        <begin position="10"/>
        <end position="23"/>
    </location>
</feature>
<proteinExistence type="predicted"/>
<dbReference type="PANTHER" id="PTHR46481:SF10">
    <property type="entry name" value="ZINC FINGER BED DOMAIN-CONTAINING PROTEIN 39"/>
    <property type="match status" value="1"/>
</dbReference>